<evidence type="ECO:0000259" key="2">
    <source>
        <dbReference type="Pfam" id="PF00561"/>
    </source>
</evidence>
<name>A0A927D2T0_9RHOB</name>
<gene>
    <name evidence="3" type="ORF">H9Q16_09115</name>
</gene>
<dbReference type="InterPro" id="IPR000073">
    <property type="entry name" value="AB_hydrolase_1"/>
</dbReference>
<sequence length="301" mass="32937">MQFLRTPDDRFDTLVDYPFDPNYVEVDDTDGGALRVHYLDEGPKEAAPVLLMHGEPTWSYLYRHMIPPLVAASHRVIAPDLVGFGKSDKPAARSDYTYQRHVDWMSDVVGQLDLKEVTLFAQDWGGLIGLRLVAAMPTRFARLVIGNTALPTGDQPMGPEFAAWREYSQTAEPFDAGRIVFGGTTSKISPDEIAAYNAPYPDASYQAGARQFPMLVPDSPDDPAAAPNRAAWQVLRGLDLPVLTAFGADDKIMAGVEKVFQKLMPGAAGQDHVVLPGAAHFLQEDVGPELARRINAFIAVT</sequence>
<protein>
    <submittedName>
        <fullName evidence="3">Haloalkane dehalogenase</fullName>
    </submittedName>
</protein>
<dbReference type="RefSeq" id="WP_191074991.1">
    <property type="nucleotide sequence ID" value="NZ_JACTAG010000001.1"/>
</dbReference>
<reference evidence="3" key="1">
    <citation type="submission" date="2020-08" db="EMBL/GenBank/DDBJ databases">
        <title>Sulfitobacter aestuariivivens sp. nov., isolated from a tidal flat.</title>
        <authorList>
            <person name="Park S."/>
            <person name="Yoon J.-H."/>
        </authorList>
    </citation>
    <scope>NUCLEOTIDE SEQUENCE</scope>
    <source>
        <strain evidence="3">TSTF-M16</strain>
    </source>
</reference>
<dbReference type="PRINTS" id="PR00412">
    <property type="entry name" value="EPOXHYDRLASE"/>
</dbReference>
<dbReference type="PANTHER" id="PTHR42977">
    <property type="entry name" value="HYDROLASE-RELATED"/>
    <property type="match status" value="1"/>
</dbReference>
<proteinExistence type="predicted"/>
<organism evidence="3 4">
    <name type="scientific">Sulfitobacter aestuariivivens</name>
    <dbReference type="NCBI Taxonomy" id="2766981"/>
    <lineage>
        <taxon>Bacteria</taxon>
        <taxon>Pseudomonadati</taxon>
        <taxon>Pseudomonadota</taxon>
        <taxon>Alphaproteobacteria</taxon>
        <taxon>Rhodobacterales</taxon>
        <taxon>Roseobacteraceae</taxon>
        <taxon>Sulfitobacter</taxon>
    </lineage>
</organism>
<evidence type="ECO:0000313" key="4">
    <source>
        <dbReference type="Proteomes" id="UP000635142"/>
    </source>
</evidence>
<dbReference type="AlphaFoldDB" id="A0A927D2T0"/>
<evidence type="ECO:0000313" key="3">
    <source>
        <dbReference type="EMBL" id="MBD3664080.1"/>
    </source>
</evidence>
<keyword evidence="1" id="KW-0378">Hydrolase</keyword>
<dbReference type="PRINTS" id="PR00111">
    <property type="entry name" value="ABHYDROLASE"/>
</dbReference>
<dbReference type="GO" id="GO:0004301">
    <property type="term" value="F:epoxide hydrolase activity"/>
    <property type="evidence" value="ECO:0007669"/>
    <property type="project" value="TreeGrafter"/>
</dbReference>
<keyword evidence="4" id="KW-1185">Reference proteome</keyword>
<dbReference type="NCBIfam" id="NF002043">
    <property type="entry name" value="PRK00870.1"/>
    <property type="match status" value="1"/>
</dbReference>
<dbReference type="Pfam" id="PF00561">
    <property type="entry name" value="Abhydrolase_1"/>
    <property type="match status" value="1"/>
</dbReference>
<dbReference type="InterPro" id="IPR051340">
    <property type="entry name" value="Haloalkane_dehalogenase"/>
</dbReference>
<dbReference type="EMBL" id="JACTAG010000001">
    <property type="protein sequence ID" value="MBD3664080.1"/>
    <property type="molecule type" value="Genomic_DNA"/>
</dbReference>
<evidence type="ECO:0000256" key="1">
    <source>
        <dbReference type="ARBA" id="ARBA00022801"/>
    </source>
</evidence>
<dbReference type="PANTHER" id="PTHR42977:SF3">
    <property type="entry name" value="AB HYDROLASE-1 DOMAIN-CONTAINING PROTEIN"/>
    <property type="match status" value="1"/>
</dbReference>
<dbReference type="SUPFAM" id="SSF53474">
    <property type="entry name" value="alpha/beta-Hydrolases"/>
    <property type="match status" value="1"/>
</dbReference>
<dbReference type="Proteomes" id="UP000635142">
    <property type="component" value="Unassembled WGS sequence"/>
</dbReference>
<comment type="caution">
    <text evidence="3">The sequence shown here is derived from an EMBL/GenBank/DDBJ whole genome shotgun (WGS) entry which is preliminary data.</text>
</comment>
<dbReference type="InterPro" id="IPR000639">
    <property type="entry name" value="Epox_hydrolase-like"/>
</dbReference>
<dbReference type="Gene3D" id="3.40.50.1820">
    <property type="entry name" value="alpha/beta hydrolase"/>
    <property type="match status" value="1"/>
</dbReference>
<dbReference type="InterPro" id="IPR029058">
    <property type="entry name" value="AB_hydrolase_fold"/>
</dbReference>
<accession>A0A927D2T0</accession>
<feature type="domain" description="AB hydrolase-1" evidence="2">
    <location>
        <begin position="48"/>
        <end position="285"/>
    </location>
</feature>